<evidence type="ECO:0000313" key="2">
    <source>
        <dbReference type="WBParaSite" id="ACRNAN_scaffold3201.g21431.t1"/>
    </source>
</evidence>
<evidence type="ECO:0000313" key="1">
    <source>
        <dbReference type="Proteomes" id="UP000887540"/>
    </source>
</evidence>
<dbReference type="InterPro" id="IPR038765">
    <property type="entry name" value="Papain-like_cys_pep_sf"/>
</dbReference>
<protein>
    <submittedName>
        <fullName evidence="2">Uncharacterized protein</fullName>
    </submittedName>
</protein>
<sequence>MFPLINSQPGDLIFFHRLTSYQNSSSSNFENAVISSSTLNADIFHVALLVEPNIYTIIHSTPTYGVSEQSLREAIKDTQPDYVELCHINLPAAQKLAAVEWAKQQIGVQYNDIFSPNCLNSKNEKSYYCCQFIDKAYKETNIEKKSIFPPHKLNFKDASGNFIPYWLDYYNEKCPENPELPQGEPGSHPSILRSSTLLEVLGVYWIKSDTSKVCDTSKVE</sequence>
<dbReference type="InterPro" id="IPR024453">
    <property type="entry name" value="Peptidase_C92"/>
</dbReference>
<dbReference type="WBParaSite" id="ACRNAN_scaffold3201.g21431.t1">
    <property type="protein sequence ID" value="ACRNAN_scaffold3201.g21431.t1"/>
    <property type="gene ID" value="ACRNAN_scaffold3201.g21431"/>
</dbReference>
<organism evidence="1 2">
    <name type="scientific">Acrobeloides nanus</name>
    <dbReference type="NCBI Taxonomy" id="290746"/>
    <lineage>
        <taxon>Eukaryota</taxon>
        <taxon>Metazoa</taxon>
        <taxon>Ecdysozoa</taxon>
        <taxon>Nematoda</taxon>
        <taxon>Chromadorea</taxon>
        <taxon>Rhabditida</taxon>
        <taxon>Tylenchina</taxon>
        <taxon>Cephalobomorpha</taxon>
        <taxon>Cephaloboidea</taxon>
        <taxon>Cephalobidae</taxon>
        <taxon>Acrobeloides</taxon>
    </lineage>
</organism>
<dbReference type="Pfam" id="PF05708">
    <property type="entry name" value="Peptidase_C92"/>
    <property type="match status" value="1"/>
</dbReference>
<dbReference type="SUPFAM" id="SSF54001">
    <property type="entry name" value="Cysteine proteinases"/>
    <property type="match status" value="1"/>
</dbReference>
<accession>A0A914DMY4</accession>
<keyword evidence="1" id="KW-1185">Reference proteome</keyword>
<reference evidence="2" key="1">
    <citation type="submission" date="2022-11" db="UniProtKB">
        <authorList>
            <consortium name="WormBaseParasite"/>
        </authorList>
    </citation>
    <scope>IDENTIFICATION</scope>
</reference>
<dbReference type="AlphaFoldDB" id="A0A914DMY4"/>
<name>A0A914DMY4_9BILA</name>
<proteinExistence type="predicted"/>
<dbReference type="Gene3D" id="3.90.1720.10">
    <property type="entry name" value="endopeptidase domain like (from Nostoc punctiforme)"/>
    <property type="match status" value="1"/>
</dbReference>
<dbReference type="Proteomes" id="UP000887540">
    <property type="component" value="Unplaced"/>
</dbReference>